<dbReference type="CDD" id="cd00118">
    <property type="entry name" value="LysM"/>
    <property type="match status" value="1"/>
</dbReference>
<evidence type="ECO:0000256" key="1">
    <source>
        <dbReference type="ARBA" id="ARBA00022729"/>
    </source>
</evidence>
<evidence type="ECO:0000259" key="3">
    <source>
        <dbReference type="PROSITE" id="PS51782"/>
    </source>
</evidence>
<accession>A0A1W1V353</accession>
<dbReference type="STRING" id="656914.SAMN00017405_1760"/>
<dbReference type="PANTHER" id="PTHR21666:SF270">
    <property type="entry name" value="MUREIN HYDROLASE ACTIVATOR ENVC"/>
    <property type="match status" value="1"/>
</dbReference>
<feature type="domain" description="LysM" evidence="3">
    <location>
        <begin position="192"/>
        <end position="236"/>
    </location>
</feature>
<reference evidence="4 5" key="1">
    <citation type="submission" date="2017-04" db="EMBL/GenBank/DDBJ databases">
        <authorList>
            <person name="Afonso C.L."/>
            <person name="Miller P.J."/>
            <person name="Scott M.A."/>
            <person name="Spackman E."/>
            <person name="Goraichik I."/>
            <person name="Dimitrov K.M."/>
            <person name="Suarez D.L."/>
            <person name="Swayne D.E."/>
        </authorList>
    </citation>
    <scope>NUCLEOTIDE SEQUENCE [LARGE SCALE GENOMIC DNA]</scope>
    <source>
        <strain evidence="4 5">DSM 11270</strain>
    </source>
</reference>
<dbReference type="Proteomes" id="UP000192731">
    <property type="component" value="Unassembled WGS sequence"/>
</dbReference>
<dbReference type="SMART" id="SM01208">
    <property type="entry name" value="G5"/>
    <property type="match status" value="1"/>
</dbReference>
<dbReference type="RefSeq" id="WP_084052742.1">
    <property type="nucleotide sequence ID" value="NZ_FWWT01000014.1"/>
</dbReference>
<dbReference type="PROSITE" id="PS51109">
    <property type="entry name" value="G5"/>
    <property type="match status" value="1"/>
</dbReference>
<dbReference type="Pfam" id="PF01476">
    <property type="entry name" value="LysM"/>
    <property type="match status" value="1"/>
</dbReference>
<dbReference type="Gene3D" id="3.10.350.10">
    <property type="entry name" value="LysM domain"/>
    <property type="match status" value="1"/>
</dbReference>
<dbReference type="Pfam" id="PF07501">
    <property type="entry name" value="G5"/>
    <property type="match status" value="1"/>
</dbReference>
<dbReference type="AlphaFoldDB" id="A0A1W1V353"/>
<evidence type="ECO:0000259" key="2">
    <source>
        <dbReference type="PROSITE" id="PS51109"/>
    </source>
</evidence>
<keyword evidence="1" id="KW-0732">Signal</keyword>
<dbReference type="SUPFAM" id="SSF54106">
    <property type="entry name" value="LysM domain"/>
    <property type="match status" value="1"/>
</dbReference>
<name>A0A1W1V353_DESTI</name>
<feature type="domain" description="G5" evidence="2">
    <location>
        <begin position="243"/>
        <end position="323"/>
    </location>
</feature>
<organism evidence="4 5">
    <name type="scientific">Desulfonispora thiosulfatigenes DSM 11270</name>
    <dbReference type="NCBI Taxonomy" id="656914"/>
    <lineage>
        <taxon>Bacteria</taxon>
        <taxon>Bacillati</taxon>
        <taxon>Bacillota</taxon>
        <taxon>Clostridia</taxon>
        <taxon>Eubacteriales</taxon>
        <taxon>Peptococcaceae</taxon>
        <taxon>Desulfonispora</taxon>
    </lineage>
</organism>
<dbReference type="InterPro" id="IPR016047">
    <property type="entry name" value="M23ase_b-sheet_dom"/>
</dbReference>
<dbReference type="OrthoDB" id="9814460at2"/>
<dbReference type="Gene3D" id="2.20.230.10">
    <property type="entry name" value="Resuscitation-promoting factor rpfb"/>
    <property type="match status" value="1"/>
</dbReference>
<dbReference type="InterPro" id="IPR036779">
    <property type="entry name" value="LysM_dom_sf"/>
</dbReference>
<dbReference type="SUPFAM" id="SSF51261">
    <property type="entry name" value="Duplicated hybrid motif"/>
    <property type="match status" value="1"/>
</dbReference>
<dbReference type="Gene3D" id="2.70.70.10">
    <property type="entry name" value="Glucose Permease (Domain IIA)"/>
    <property type="match status" value="1"/>
</dbReference>
<dbReference type="PROSITE" id="PS51782">
    <property type="entry name" value="LYSM"/>
    <property type="match status" value="1"/>
</dbReference>
<protein>
    <submittedName>
        <fullName evidence="4">Murein DD-endopeptidase MepM and murein hydrolase activator NlpD, contain LysM domain</fullName>
    </submittedName>
</protein>
<evidence type="ECO:0000313" key="4">
    <source>
        <dbReference type="EMBL" id="SMB87765.1"/>
    </source>
</evidence>
<dbReference type="GO" id="GO:0004222">
    <property type="term" value="F:metalloendopeptidase activity"/>
    <property type="evidence" value="ECO:0007669"/>
    <property type="project" value="TreeGrafter"/>
</dbReference>
<evidence type="ECO:0000313" key="5">
    <source>
        <dbReference type="Proteomes" id="UP000192731"/>
    </source>
</evidence>
<dbReference type="PANTHER" id="PTHR21666">
    <property type="entry name" value="PEPTIDASE-RELATED"/>
    <property type="match status" value="1"/>
</dbReference>
<proteinExistence type="predicted"/>
<sequence length="464" mass="50691">MTQLIEKMKKSRKLQIIIGCLVLLLMVTSISAASGKAYQVVVDGEKIGYVGKKELCDKVINELQAEQTEETKEVIKGIANKVELNDGKCDKKDYLTEEKLKTILKNRLDWKLDAVAIKINDKPKVFLKDEKDAQAVLDLVKKKYTPVSDNTDVVEVNFEEKIDIEKCETKKSSLLDPKKALEYIVLGSNSIETYQVSEGDTVWDIAHANNMTVGELEEANPGVPIEKLSIGQELNLVKTKPLLNTVTKFKLKAEETIACETQYIDSAKLYKGQTKVTEEGTNGKKEVTYQIVSKNGAEVQKELVEEKVIENPKNKVITKGTRVKSRGNYMVASRSNGGSVVGSGNLNWPLRGNITSGYGSRSLGYHTGIDIGGNTGQAIRASDSGRVTSAGWRGSYGYCIDISHGNGTSTRYAHLSKILVSPGQGVSAGQTIGQVGSTGRSTGPHLHFEVLVNGNHTNPLRSLN</sequence>
<dbReference type="SMART" id="SM00257">
    <property type="entry name" value="LysM"/>
    <property type="match status" value="1"/>
</dbReference>
<dbReference type="InterPro" id="IPR018392">
    <property type="entry name" value="LysM"/>
</dbReference>
<gene>
    <name evidence="4" type="ORF">SAMN00017405_1760</name>
</gene>
<dbReference type="Pfam" id="PF01551">
    <property type="entry name" value="Peptidase_M23"/>
    <property type="match status" value="1"/>
</dbReference>
<dbReference type="EMBL" id="FWWT01000014">
    <property type="protein sequence ID" value="SMB87765.1"/>
    <property type="molecule type" value="Genomic_DNA"/>
</dbReference>
<dbReference type="InterPro" id="IPR011098">
    <property type="entry name" value="G5_dom"/>
</dbReference>
<keyword evidence="5" id="KW-1185">Reference proteome</keyword>
<dbReference type="InterPro" id="IPR011055">
    <property type="entry name" value="Dup_hybrid_motif"/>
</dbReference>
<dbReference type="CDD" id="cd12797">
    <property type="entry name" value="M23_peptidase"/>
    <property type="match status" value="1"/>
</dbReference>
<keyword evidence="4" id="KW-0378">Hydrolase</keyword>
<dbReference type="InterPro" id="IPR050570">
    <property type="entry name" value="Cell_wall_metabolism_enzyme"/>
</dbReference>